<dbReference type="PANTHER" id="PTHR42704">
    <property type="entry name" value="RIBULOSE BISPHOSPHATE CARBOXYLASE"/>
    <property type="match status" value="1"/>
</dbReference>
<evidence type="ECO:0000259" key="2">
    <source>
        <dbReference type="Pfam" id="PF00016"/>
    </source>
</evidence>
<dbReference type="NCBIfam" id="NF010002">
    <property type="entry name" value="PRK13475.1"/>
    <property type="match status" value="1"/>
</dbReference>
<proteinExistence type="inferred from homology"/>
<dbReference type="InterPro" id="IPR000685">
    <property type="entry name" value="RuBisCO_lsu_C"/>
</dbReference>
<evidence type="ECO:0000313" key="5">
    <source>
        <dbReference type="Proteomes" id="UP000564033"/>
    </source>
</evidence>
<dbReference type="SUPFAM" id="SSF54966">
    <property type="entry name" value="RuBisCO, large subunit, small (N-terminal) domain"/>
    <property type="match status" value="1"/>
</dbReference>
<sequence length="469" mass="52390">MQKEYLFLGDESVHNDNYLLAAYHIIPASGRSLVDVATEVAAESSTGSNLKVASATNYSLNLNARVYDVNEQTGVVKIAFPWIIFDQGGNIQNIMTFLAGNIFGMSDIKGCKLLDIYFPTTMLSHYDGPSYTIDDMREYLQLWDSPILGTIIKPKIGLSPTEYAEVCFDFWVGGGHFVKNDEPQANQYFSPFEKMVDAVSEAMQRAEQTTQSRKIHSFNVSAADYDTMLKRCDYVIYKMNPGSFAFLVDGMTAGWSAVQTVRRKYPDIFLHFHRAGHGAYTREENPIGYSVEVLTKMARLAGASGVHTGTAGVGKMAGRSEVDITSAYLALKTKTEGPYFTQYWSHIQKDDSDLIDLIKREDIVLHDSFKQRVWQKIDTSTDSWRVVKKTCPIVSGGLNPVLLPEFLEKIKTIDFITTMGGGVHSHPQGTEAGARAIIQAYDAWKQNVPLHEYAKEHKELASAIEFFGK</sequence>
<gene>
    <name evidence="4" type="ORF">GX888_00335</name>
</gene>
<protein>
    <submittedName>
        <fullName evidence="4">Ribulose-bisphosphate carboxylase</fullName>
        <ecNumber evidence="4">4.1.1.39</ecNumber>
    </submittedName>
</protein>
<feature type="domain" description="Ribulose bisphosphate carboxylase large subunit C-terminal" evidence="2">
    <location>
        <begin position="133"/>
        <end position="348"/>
    </location>
</feature>
<comment type="caution">
    <text evidence="4">The sequence shown here is derived from an EMBL/GenBank/DDBJ whole genome shotgun (WGS) entry which is preliminary data.</text>
</comment>
<feature type="domain" description="Ribulose bisphosphate carboxylase large subunit C-terminal" evidence="2">
    <location>
        <begin position="381"/>
        <end position="467"/>
    </location>
</feature>
<evidence type="ECO:0000313" key="4">
    <source>
        <dbReference type="EMBL" id="NLZ24186.1"/>
    </source>
</evidence>
<dbReference type="Pfam" id="PF00016">
    <property type="entry name" value="RuBisCO_large"/>
    <property type="match status" value="2"/>
</dbReference>
<dbReference type="EMBL" id="JAAZIL010000010">
    <property type="protein sequence ID" value="NLZ24186.1"/>
    <property type="molecule type" value="Genomic_DNA"/>
</dbReference>
<dbReference type="AlphaFoldDB" id="A0A847VCA4"/>
<keyword evidence="4" id="KW-0456">Lyase</keyword>
<dbReference type="InterPro" id="IPR036376">
    <property type="entry name" value="RuBisCO_lsu_C_sf"/>
</dbReference>
<accession>A0A847VCA4</accession>
<dbReference type="InterPro" id="IPR033966">
    <property type="entry name" value="RuBisCO"/>
</dbReference>
<dbReference type="SFLD" id="SFLDS00014">
    <property type="entry name" value="RuBisCO"/>
    <property type="match status" value="1"/>
</dbReference>
<feature type="domain" description="Ribulose bisphosphate carboxylase large subunit ferrodoxin-like N-terminal" evidence="3">
    <location>
        <begin position="14"/>
        <end position="121"/>
    </location>
</feature>
<dbReference type="Pfam" id="PF02788">
    <property type="entry name" value="RuBisCO_large_N"/>
    <property type="match status" value="1"/>
</dbReference>
<dbReference type="SFLD" id="SFLDG00301">
    <property type="entry name" value="RuBisCO-like_proteins"/>
    <property type="match status" value="1"/>
</dbReference>
<dbReference type="Gene3D" id="3.30.70.150">
    <property type="entry name" value="RuBisCO large subunit, N-terminal domain"/>
    <property type="match status" value="1"/>
</dbReference>
<evidence type="ECO:0000256" key="1">
    <source>
        <dbReference type="RuleBase" id="RU003834"/>
    </source>
</evidence>
<dbReference type="Proteomes" id="UP000564033">
    <property type="component" value="Unassembled WGS sequence"/>
</dbReference>
<dbReference type="InterPro" id="IPR017443">
    <property type="entry name" value="RuBisCO_lsu_fd_N"/>
</dbReference>
<dbReference type="InterPro" id="IPR036422">
    <property type="entry name" value="RuBisCO_lsu_N_sf"/>
</dbReference>
<dbReference type="Gene3D" id="3.20.20.110">
    <property type="entry name" value="Ribulose bisphosphate carboxylase, large subunit, C-terminal domain"/>
    <property type="match status" value="1"/>
</dbReference>
<name>A0A847VCA4_9BACT</name>
<comment type="similarity">
    <text evidence="1">Belongs to the RuBisCO large chain family.</text>
</comment>
<evidence type="ECO:0000259" key="3">
    <source>
        <dbReference type="Pfam" id="PF02788"/>
    </source>
</evidence>
<dbReference type="GO" id="GO:0000287">
    <property type="term" value="F:magnesium ion binding"/>
    <property type="evidence" value="ECO:0007669"/>
    <property type="project" value="InterPro"/>
</dbReference>
<dbReference type="PANTHER" id="PTHR42704:SF17">
    <property type="entry name" value="RIBULOSE BISPHOSPHATE CARBOXYLASE LARGE CHAIN"/>
    <property type="match status" value="1"/>
</dbReference>
<dbReference type="GO" id="GO:0016984">
    <property type="term" value="F:ribulose-bisphosphate carboxylase activity"/>
    <property type="evidence" value="ECO:0007669"/>
    <property type="project" value="UniProtKB-EC"/>
</dbReference>
<dbReference type="GO" id="GO:0015977">
    <property type="term" value="P:carbon fixation"/>
    <property type="evidence" value="ECO:0007669"/>
    <property type="project" value="InterPro"/>
</dbReference>
<organism evidence="4 5">
    <name type="scientific">Candidatus Dojkabacteria bacterium</name>
    <dbReference type="NCBI Taxonomy" id="2099670"/>
    <lineage>
        <taxon>Bacteria</taxon>
        <taxon>Candidatus Dojkabacteria</taxon>
    </lineage>
</organism>
<reference evidence="4 5" key="1">
    <citation type="journal article" date="2020" name="Biotechnol. Biofuels">
        <title>New insights from the biogas microbiome by comprehensive genome-resolved metagenomics of nearly 1600 species originating from multiple anaerobic digesters.</title>
        <authorList>
            <person name="Campanaro S."/>
            <person name="Treu L."/>
            <person name="Rodriguez-R L.M."/>
            <person name="Kovalovszki A."/>
            <person name="Ziels R.M."/>
            <person name="Maus I."/>
            <person name="Zhu X."/>
            <person name="Kougias P.G."/>
            <person name="Basile A."/>
            <person name="Luo G."/>
            <person name="Schluter A."/>
            <person name="Konstantinidis K.T."/>
            <person name="Angelidaki I."/>
        </authorList>
    </citation>
    <scope>NUCLEOTIDE SEQUENCE [LARGE SCALE GENOMIC DNA]</scope>
    <source>
        <strain evidence="4">AS19jrsBPTG_9</strain>
    </source>
</reference>
<dbReference type="EC" id="4.1.1.39" evidence="4"/>
<dbReference type="SUPFAM" id="SSF51649">
    <property type="entry name" value="RuBisCo, C-terminal domain"/>
    <property type="match status" value="1"/>
</dbReference>